<feature type="region of interest" description="Disordered" evidence="1">
    <location>
        <begin position="158"/>
        <end position="206"/>
    </location>
</feature>
<dbReference type="KEGG" id="dpte:113797648"/>
<proteinExistence type="predicted"/>
<dbReference type="AlphaFoldDB" id="A0A6P6YEF2"/>
<evidence type="ECO:0000256" key="1">
    <source>
        <dbReference type="SAM" id="MobiDB-lite"/>
    </source>
</evidence>
<feature type="region of interest" description="Disordered" evidence="1">
    <location>
        <begin position="81"/>
        <end position="105"/>
    </location>
</feature>
<dbReference type="OrthoDB" id="6508378at2759"/>
<gene>
    <name evidence="3" type="primary">LOC113797648</name>
</gene>
<evidence type="ECO:0000313" key="2">
    <source>
        <dbReference type="Proteomes" id="UP000515146"/>
    </source>
</evidence>
<keyword evidence="2" id="KW-1185">Reference proteome</keyword>
<feature type="region of interest" description="Disordered" evidence="1">
    <location>
        <begin position="1"/>
        <end position="25"/>
    </location>
</feature>
<name>A0A6P6YEF2_DERPT</name>
<protein>
    <submittedName>
        <fullName evidence="3">Myosin-G heavy chain-like</fullName>
    </submittedName>
</protein>
<dbReference type="Proteomes" id="UP000515146">
    <property type="component" value="Unplaced"/>
</dbReference>
<dbReference type="RefSeq" id="XP_027203863.1">
    <property type="nucleotide sequence ID" value="XM_027348062.1"/>
</dbReference>
<feature type="compositionally biased region" description="Low complexity" evidence="1">
    <location>
        <begin position="180"/>
        <end position="205"/>
    </location>
</feature>
<sequence>MERNEQSFDDDNNVGDDELSADETLNNHPILMRRVLRTRNLETSKPPPNFEEQIIRKRGRRQWEKLIPKTPPKRAVKRSLLNDNNDSTSTTTISPRPKPNESPFTKCLRGLMSPIPKVNNNHEESSTGIINRVLRSTESHKSFYYSPNPPYNLRSKDLNRTINDSGIGLTPDFQNNDTPSSSTSSSSSSSMVRSNSLQSSSSSSSIKRINRVRRRFDFL</sequence>
<evidence type="ECO:0000313" key="3">
    <source>
        <dbReference type="RefSeq" id="XP_027203863.1"/>
    </source>
</evidence>
<feature type="compositionally biased region" description="Low complexity" evidence="1">
    <location>
        <begin position="81"/>
        <end position="92"/>
    </location>
</feature>
<organism evidence="2 3">
    <name type="scientific">Dermatophagoides pteronyssinus</name>
    <name type="common">European house dust mite</name>
    <dbReference type="NCBI Taxonomy" id="6956"/>
    <lineage>
        <taxon>Eukaryota</taxon>
        <taxon>Metazoa</taxon>
        <taxon>Ecdysozoa</taxon>
        <taxon>Arthropoda</taxon>
        <taxon>Chelicerata</taxon>
        <taxon>Arachnida</taxon>
        <taxon>Acari</taxon>
        <taxon>Acariformes</taxon>
        <taxon>Sarcoptiformes</taxon>
        <taxon>Astigmata</taxon>
        <taxon>Psoroptidia</taxon>
        <taxon>Analgoidea</taxon>
        <taxon>Pyroglyphidae</taxon>
        <taxon>Dermatophagoidinae</taxon>
        <taxon>Dermatophagoides</taxon>
    </lineage>
</organism>
<dbReference type="InParanoid" id="A0A6P6YEF2"/>
<accession>A0A6P6YEF2</accession>
<feature type="compositionally biased region" description="Acidic residues" evidence="1">
    <location>
        <begin position="7"/>
        <end position="21"/>
    </location>
</feature>
<dbReference type="OMA" id="TESHKSF"/>
<reference evidence="3" key="1">
    <citation type="submission" date="2025-08" db="UniProtKB">
        <authorList>
            <consortium name="RefSeq"/>
        </authorList>
    </citation>
    <scope>IDENTIFICATION</scope>
    <source>
        <strain evidence="3">Airmid</strain>
    </source>
</reference>